<name>A0A972VZP7_9GAMM</name>
<dbReference type="PANTHER" id="PTHR43461">
    <property type="entry name" value="TRANSMEMBRANE PROTEIN 256"/>
    <property type="match status" value="1"/>
</dbReference>
<protein>
    <submittedName>
        <fullName evidence="7">DUF423 domain-containing protein</fullName>
    </submittedName>
</protein>
<feature type="transmembrane region" description="Helical" evidence="6">
    <location>
        <begin position="105"/>
        <end position="122"/>
    </location>
</feature>
<evidence type="ECO:0000313" key="7">
    <source>
        <dbReference type="EMBL" id="NQV65305.1"/>
    </source>
</evidence>
<evidence type="ECO:0000256" key="5">
    <source>
        <dbReference type="ARBA" id="ARBA00023136"/>
    </source>
</evidence>
<feature type="transmembrane region" description="Helical" evidence="6">
    <location>
        <begin position="48"/>
        <end position="64"/>
    </location>
</feature>
<evidence type="ECO:0000256" key="2">
    <source>
        <dbReference type="ARBA" id="ARBA00009694"/>
    </source>
</evidence>
<evidence type="ECO:0000256" key="1">
    <source>
        <dbReference type="ARBA" id="ARBA00004141"/>
    </source>
</evidence>
<evidence type="ECO:0000256" key="3">
    <source>
        <dbReference type="ARBA" id="ARBA00022692"/>
    </source>
</evidence>
<dbReference type="InterPro" id="IPR006696">
    <property type="entry name" value="DUF423"/>
</dbReference>
<comment type="similarity">
    <text evidence="2">Belongs to the UPF0382 family.</text>
</comment>
<dbReference type="PANTHER" id="PTHR43461:SF1">
    <property type="entry name" value="TRANSMEMBRANE PROTEIN 256"/>
    <property type="match status" value="1"/>
</dbReference>
<dbReference type="GO" id="GO:0005886">
    <property type="term" value="C:plasma membrane"/>
    <property type="evidence" value="ECO:0007669"/>
    <property type="project" value="TreeGrafter"/>
</dbReference>
<evidence type="ECO:0000256" key="4">
    <source>
        <dbReference type="ARBA" id="ARBA00022989"/>
    </source>
</evidence>
<evidence type="ECO:0000313" key="8">
    <source>
        <dbReference type="Proteomes" id="UP000754644"/>
    </source>
</evidence>
<keyword evidence="5 6" id="KW-0472">Membrane</keyword>
<keyword evidence="3 6" id="KW-0812">Transmembrane</keyword>
<feature type="transmembrane region" description="Helical" evidence="6">
    <location>
        <begin position="76"/>
        <end position="99"/>
    </location>
</feature>
<evidence type="ECO:0000256" key="6">
    <source>
        <dbReference type="SAM" id="Phobius"/>
    </source>
</evidence>
<keyword evidence="4 6" id="KW-1133">Transmembrane helix</keyword>
<dbReference type="Pfam" id="PF04241">
    <property type="entry name" value="DUF423"/>
    <property type="match status" value="1"/>
</dbReference>
<organism evidence="7 8">
    <name type="scientific">SAR86 cluster bacterium</name>
    <dbReference type="NCBI Taxonomy" id="2030880"/>
    <lineage>
        <taxon>Bacteria</taxon>
        <taxon>Pseudomonadati</taxon>
        <taxon>Pseudomonadota</taxon>
        <taxon>Gammaproteobacteria</taxon>
        <taxon>SAR86 cluster</taxon>
    </lineage>
</organism>
<proteinExistence type="inferred from homology"/>
<dbReference type="Proteomes" id="UP000754644">
    <property type="component" value="Unassembled WGS sequence"/>
</dbReference>
<dbReference type="AlphaFoldDB" id="A0A972VZP7"/>
<reference evidence="7" key="1">
    <citation type="submission" date="2020-05" db="EMBL/GenBank/DDBJ databases">
        <title>Sulfur intermediates as new biogeochemical hubs in an aquatic model microbial ecosystem.</title>
        <authorList>
            <person name="Vigneron A."/>
        </authorList>
    </citation>
    <scope>NUCLEOTIDE SEQUENCE</scope>
    <source>
        <strain evidence="7">Bin.250</strain>
    </source>
</reference>
<dbReference type="EMBL" id="JABMOJ010000300">
    <property type="protein sequence ID" value="NQV65305.1"/>
    <property type="molecule type" value="Genomic_DNA"/>
</dbReference>
<sequence length="126" mass="13524">MTPKLVLLFAAISGFLSVGFGAFAAHGLRGRLDPKLMNAFETGVTYQMSHTLALLIIGLLMLLWDRHWALQGASYAFMAGILLFSGSLYVLALSGWSWLGPITPLGGLGFLVGWSLLGVAVWQKAV</sequence>
<gene>
    <name evidence="7" type="ORF">HQ497_08060</name>
</gene>
<accession>A0A972VZP7</accession>
<comment type="caution">
    <text evidence="7">The sequence shown here is derived from an EMBL/GenBank/DDBJ whole genome shotgun (WGS) entry which is preliminary data.</text>
</comment>
<comment type="subcellular location">
    <subcellularLocation>
        <location evidence="1">Membrane</location>
        <topology evidence="1">Multi-pass membrane protein</topology>
    </subcellularLocation>
</comment>